<comment type="similarity">
    <text evidence="4">Belongs to the cyclin family.</text>
</comment>
<keyword evidence="1" id="KW-0132">Cell division</keyword>
<keyword evidence="2 4" id="KW-0195">Cyclin</keyword>
<evidence type="ECO:0000256" key="4">
    <source>
        <dbReference type="RuleBase" id="RU000383"/>
    </source>
</evidence>
<dbReference type="Gene3D" id="1.10.472.10">
    <property type="entry name" value="Cyclin-like"/>
    <property type="match status" value="2"/>
</dbReference>
<feature type="compositionally biased region" description="Polar residues" evidence="5">
    <location>
        <begin position="298"/>
        <end position="307"/>
    </location>
</feature>
<proteinExistence type="inferred from homology"/>
<feature type="compositionally biased region" description="Acidic residues" evidence="5">
    <location>
        <begin position="403"/>
        <end position="421"/>
    </location>
</feature>
<dbReference type="SUPFAM" id="SSF47954">
    <property type="entry name" value="Cyclin-like"/>
    <property type="match status" value="2"/>
</dbReference>
<evidence type="ECO:0000256" key="2">
    <source>
        <dbReference type="ARBA" id="ARBA00023127"/>
    </source>
</evidence>
<evidence type="ECO:0000313" key="9">
    <source>
        <dbReference type="Proteomes" id="UP001321749"/>
    </source>
</evidence>
<dbReference type="InterPro" id="IPR048258">
    <property type="entry name" value="Cyclins_cyclin-box"/>
</dbReference>
<dbReference type="CDD" id="cd20512">
    <property type="entry name" value="CYCLIN_CLBs_yeast_rpt2"/>
    <property type="match status" value="1"/>
</dbReference>
<dbReference type="EMBL" id="MU865078">
    <property type="protein sequence ID" value="KAK4458226.1"/>
    <property type="molecule type" value="Genomic_DNA"/>
</dbReference>
<comment type="caution">
    <text evidence="8">The sequence shown here is derived from an EMBL/GenBank/DDBJ whole genome shotgun (WGS) entry which is preliminary data.</text>
</comment>
<evidence type="ECO:0000259" key="7">
    <source>
        <dbReference type="SMART" id="SM01332"/>
    </source>
</evidence>
<keyword evidence="3" id="KW-0131">Cell cycle</keyword>
<dbReference type="GO" id="GO:0051301">
    <property type="term" value="P:cell division"/>
    <property type="evidence" value="ECO:0007669"/>
    <property type="project" value="UniProtKB-KW"/>
</dbReference>
<feature type="compositionally biased region" description="Acidic residues" evidence="5">
    <location>
        <begin position="326"/>
        <end position="335"/>
    </location>
</feature>
<dbReference type="PROSITE" id="PS00292">
    <property type="entry name" value="CYCLINS"/>
    <property type="match status" value="1"/>
</dbReference>
<dbReference type="InterPro" id="IPR036915">
    <property type="entry name" value="Cyclin-like_sf"/>
</dbReference>
<gene>
    <name evidence="8" type="ORF">QBC42DRAFT_315719</name>
</gene>
<reference evidence="8" key="2">
    <citation type="submission" date="2023-06" db="EMBL/GenBank/DDBJ databases">
        <authorList>
            <consortium name="Lawrence Berkeley National Laboratory"/>
            <person name="Mondo S.J."/>
            <person name="Hensen N."/>
            <person name="Bonometti L."/>
            <person name="Westerberg I."/>
            <person name="Brannstrom I.O."/>
            <person name="Guillou S."/>
            <person name="Cros-Aarteil S."/>
            <person name="Calhoun S."/>
            <person name="Haridas S."/>
            <person name="Kuo A."/>
            <person name="Pangilinan J."/>
            <person name="Riley R."/>
            <person name="Labutti K."/>
            <person name="Andreopoulos B."/>
            <person name="Lipzen A."/>
            <person name="Chen C."/>
            <person name="Yanf M."/>
            <person name="Daum C."/>
            <person name="Ng V."/>
            <person name="Clum A."/>
            <person name="Steindorff A."/>
            <person name="Ohm R."/>
            <person name="Martin F."/>
            <person name="Silar P."/>
            <person name="Natvig D."/>
            <person name="Lalanne C."/>
            <person name="Gautier V."/>
            <person name="Ament-Velasquez S.L."/>
            <person name="Kruys A."/>
            <person name="Hutchinson M.I."/>
            <person name="Powell A.J."/>
            <person name="Barry K."/>
            <person name="Miller A.N."/>
            <person name="Grigoriev I.V."/>
            <person name="Debuchy R."/>
            <person name="Gladieux P."/>
            <person name="Thoren M.H."/>
            <person name="Johannesson H."/>
        </authorList>
    </citation>
    <scope>NUCLEOTIDE SEQUENCE</scope>
    <source>
        <strain evidence="8">PSN324</strain>
    </source>
</reference>
<dbReference type="InterPro" id="IPR039361">
    <property type="entry name" value="Cyclin"/>
</dbReference>
<dbReference type="CDD" id="cd20568">
    <property type="entry name" value="CYCLIN_CLBs_yeast_rpt1"/>
    <property type="match status" value="1"/>
</dbReference>
<feature type="region of interest" description="Disordered" evidence="5">
    <location>
        <begin position="215"/>
        <end position="247"/>
    </location>
</feature>
<dbReference type="InterPro" id="IPR006671">
    <property type="entry name" value="Cyclin_N"/>
</dbReference>
<dbReference type="Proteomes" id="UP001321749">
    <property type="component" value="Unassembled WGS sequence"/>
</dbReference>
<dbReference type="SMART" id="SM01332">
    <property type="entry name" value="Cyclin_C"/>
    <property type="match status" value="1"/>
</dbReference>
<reference evidence="8" key="1">
    <citation type="journal article" date="2023" name="Mol. Phylogenet. Evol.">
        <title>Genome-scale phylogeny and comparative genomics of the fungal order Sordariales.</title>
        <authorList>
            <person name="Hensen N."/>
            <person name="Bonometti L."/>
            <person name="Westerberg I."/>
            <person name="Brannstrom I.O."/>
            <person name="Guillou S."/>
            <person name="Cros-Aarteil S."/>
            <person name="Calhoun S."/>
            <person name="Haridas S."/>
            <person name="Kuo A."/>
            <person name="Mondo S."/>
            <person name="Pangilinan J."/>
            <person name="Riley R."/>
            <person name="LaButti K."/>
            <person name="Andreopoulos B."/>
            <person name="Lipzen A."/>
            <person name="Chen C."/>
            <person name="Yan M."/>
            <person name="Daum C."/>
            <person name="Ng V."/>
            <person name="Clum A."/>
            <person name="Steindorff A."/>
            <person name="Ohm R.A."/>
            <person name="Martin F."/>
            <person name="Silar P."/>
            <person name="Natvig D.O."/>
            <person name="Lalanne C."/>
            <person name="Gautier V."/>
            <person name="Ament-Velasquez S.L."/>
            <person name="Kruys A."/>
            <person name="Hutchinson M.I."/>
            <person name="Powell A.J."/>
            <person name="Barry K."/>
            <person name="Miller A.N."/>
            <person name="Grigoriev I.V."/>
            <person name="Debuchy R."/>
            <person name="Gladieux P."/>
            <person name="Hiltunen Thoren M."/>
            <person name="Johannesson H."/>
        </authorList>
    </citation>
    <scope>NUCLEOTIDE SEQUENCE</scope>
    <source>
        <strain evidence="8">PSN324</strain>
    </source>
</reference>
<accession>A0AAV9HGN9</accession>
<feature type="domain" description="Cyclin C-terminal" evidence="7">
    <location>
        <begin position="620"/>
        <end position="735"/>
    </location>
</feature>
<feature type="compositionally biased region" description="Polar residues" evidence="5">
    <location>
        <begin position="215"/>
        <end position="241"/>
    </location>
</feature>
<dbReference type="InterPro" id="IPR013763">
    <property type="entry name" value="Cyclin-like_dom"/>
</dbReference>
<dbReference type="AlphaFoldDB" id="A0AAV9HGN9"/>
<feature type="domain" description="Cyclin-like" evidence="6">
    <location>
        <begin position="624"/>
        <end position="705"/>
    </location>
</feature>
<feature type="region of interest" description="Disordered" evidence="5">
    <location>
        <begin position="291"/>
        <end position="335"/>
    </location>
</feature>
<sequence>MDAKVNYFSSESPTFFPPSLLSPHLLLQVCNESQADFSQDHPSLLLLSQPRFHSNPCPAATLLHATLHIFLATTQLLSGGGTFSISPPFNVVQPQRPLRAFAAASASENINPSKQPTHQRHKSAGKVKKMAMTGALNAPPKRTAFGDVSNTSRTLAADGAGKDRGKPPVATGVMRDTCIETLKDKENNVQTAATTKMMTVHAAKFQTVGTVSTSAANTGNQATSKPALRNNTHAQQRSTGALAQPPIKAGAAKKATVVFNDNAARDAAVAVRPETGSAVDDLVALVDKQITHHHPHKSQPTLKTEQQGLKHMHGKSAAKTDKLIEISDDEGDVDDNETEAAYEDAVERLSHDAVIQLREETVEYAQDYKQLIDIDNNAVVLATSRSESGRYLKALPAPPVASETDDDYSDEGEDEDEDQELYDEQGYTTAHSYRSHGDNTTGGPTTMVAPSVSLDVQRELEVAKAFVLQSQTEEELEEEAWDVSMVAEYGEEIFGYMRELEDSMIPNPHYMDIQTEIQWSMRSVLMDWLVQVHHRFCLLPETLFLTVNYIDRFLSVKVVSLGKLQLVGATALFVAAKYEEINCPSVQEIVYMVDSGYSVDEILKAERFMLSMLQFELGWPGPMSFLRRISKADDYELETRTLAKYFLEVTIMDERFVGSPPSYIAAGAHCISRMFLQKGDWTLSHIHYSGYTLNQLKPLINMMFECCRDPHKHHGAVFDKYSSAKYKFASTFVETKMLNGMTLARLYKAMALNSPMSSASDAEALRAPLAAIEG</sequence>
<keyword evidence="9" id="KW-1185">Reference proteome</keyword>
<dbReference type="Pfam" id="PF02984">
    <property type="entry name" value="Cyclin_C"/>
    <property type="match status" value="1"/>
</dbReference>
<evidence type="ECO:0000256" key="3">
    <source>
        <dbReference type="ARBA" id="ARBA00023306"/>
    </source>
</evidence>
<organism evidence="8 9">
    <name type="scientific">Cladorrhinum samala</name>
    <dbReference type="NCBI Taxonomy" id="585594"/>
    <lineage>
        <taxon>Eukaryota</taxon>
        <taxon>Fungi</taxon>
        <taxon>Dikarya</taxon>
        <taxon>Ascomycota</taxon>
        <taxon>Pezizomycotina</taxon>
        <taxon>Sordariomycetes</taxon>
        <taxon>Sordariomycetidae</taxon>
        <taxon>Sordariales</taxon>
        <taxon>Podosporaceae</taxon>
        <taxon>Cladorrhinum</taxon>
    </lineage>
</organism>
<evidence type="ECO:0000259" key="6">
    <source>
        <dbReference type="SMART" id="SM00385"/>
    </source>
</evidence>
<protein>
    <submittedName>
        <fullName evidence="8">G2/mitotic-specific cyclin-3</fullName>
    </submittedName>
</protein>
<evidence type="ECO:0000256" key="5">
    <source>
        <dbReference type="SAM" id="MobiDB-lite"/>
    </source>
</evidence>
<dbReference type="SMART" id="SM00385">
    <property type="entry name" value="CYCLIN"/>
    <property type="match status" value="2"/>
</dbReference>
<evidence type="ECO:0000313" key="8">
    <source>
        <dbReference type="EMBL" id="KAK4458226.1"/>
    </source>
</evidence>
<name>A0AAV9HGN9_9PEZI</name>
<dbReference type="InterPro" id="IPR004367">
    <property type="entry name" value="Cyclin_C-dom"/>
</dbReference>
<feature type="domain" description="Cyclin-like" evidence="6">
    <location>
        <begin position="527"/>
        <end position="611"/>
    </location>
</feature>
<dbReference type="FunFam" id="1.10.472.10:FF:000001">
    <property type="entry name" value="G2/mitotic-specific cyclin"/>
    <property type="match status" value="1"/>
</dbReference>
<evidence type="ECO:0000256" key="1">
    <source>
        <dbReference type="ARBA" id="ARBA00022618"/>
    </source>
</evidence>
<feature type="region of interest" description="Disordered" evidence="5">
    <location>
        <begin position="393"/>
        <end position="421"/>
    </location>
</feature>
<dbReference type="PANTHER" id="PTHR10177">
    <property type="entry name" value="CYCLINS"/>
    <property type="match status" value="1"/>
</dbReference>
<dbReference type="Pfam" id="PF00134">
    <property type="entry name" value="Cyclin_N"/>
    <property type="match status" value="1"/>
</dbReference>